<feature type="compositionally biased region" description="Basic and acidic residues" evidence="1">
    <location>
        <begin position="144"/>
        <end position="153"/>
    </location>
</feature>
<accession>A0ABN1B0I3</accession>
<comment type="caution">
    <text evidence="3">The sequence shown here is derived from an EMBL/GenBank/DDBJ whole genome shotgun (WGS) entry which is preliminary data.</text>
</comment>
<feature type="compositionally biased region" description="Basic and acidic residues" evidence="1">
    <location>
        <begin position="31"/>
        <end position="58"/>
    </location>
</feature>
<gene>
    <name evidence="3" type="ORF">GCM10010361_59540</name>
</gene>
<dbReference type="Proteomes" id="UP001500909">
    <property type="component" value="Unassembled WGS sequence"/>
</dbReference>
<proteinExistence type="predicted"/>
<protein>
    <recommendedName>
        <fullName evidence="2">Bacterial phospholipase C C-terminal domain-containing protein</fullName>
    </recommendedName>
</protein>
<sequence>MPARARPVTAERVTDHNLEFRAGFEAVAERRLPPAERRLPRPEERTRSDRPLPYRPDADGTYDPAAGRFRLALRNTGAAGAHLALYPYAAEYATPQHRDVRGTADRDVPVRDGAYVFTLTGPNGFRREFAGTAAGAAAGSSVRTHLDARERNVRSRTPQRATTAGTP</sequence>
<evidence type="ECO:0000313" key="4">
    <source>
        <dbReference type="Proteomes" id="UP001500909"/>
    </source>
</evidence>
<evidence type="ECO:0000256" key="1">
    <source>
        <dbReference type="SAM" id="MobiDB-lite"/>
    </source>
</evidence>
<evidence type="ECO:0000259" key="2">
    <source>
        <dbReference type="Pfam" id="PF05506"/>
    </source>
</evidence>
<dbReference type="EMBL" id="BAAABY010000044">
    <property type="protein sequence ID" value="GAA0486738.1"/>
    <property type="molecule type" value="Genomic_DNA"/>
</dbReference>
<feature type="compositionally biased region" description="Polar residues" evidence="1">
    <location>
        <begin position="155"/>
        <end position="167"/>
    </location>
</feature>
<feature type="region of interest" description="Disordered" evidence="1">
    <location>
        <begin position="140"/>
        <end position="167"/>
    </location>
</feature>
<keyword evidence="4" id="KW-1185">Reference proteome</keyword>
<dbReference type="Pfam" id="PF05506">
    <property type="entry name" value="PLipase_C_C"/>
    <property type="match status" value="1"/>
</dbReference>
<dbReference type="InterPro" id="IPR008475">
    <property type="entry name" value="PLipase_C_C"/>
</dbReference>
<name>A0ABN1B0I3_9ACTN</name>
<feature type="region of interest" description="Disordered" evidence="1">
    <location>
        <begin position="31"/>
        <end position="64"/>
    </location>
</feature>
<evidence type="ECO:0000313" key="3">
    <source>
        <dbReference type="EMBL" id="GAA0486738.1"/>
    </source>
</evidence>
<feature type="domain" description="Bacterial phospholipase C C-terminal" evidence="2">
    <location>
        <begin position="51"/>
        <end position="131"/>
    </location>
</feature>
<organism evidence="3 4">
    <name type="scientific">Streptomyces olivaceiscleroticus</name>
    <dbReference type="NCBI Taxonomy" id="68245"/>
    <lineage>
        <taxon>Bacteria</taxon>
        <taxon>Bacillati</taxon>
        <taxon>Actinomycetota</taxon>
        <taxon>Actinomycetes</taxon>
        <taxon>Kitasatosporales</taxon>
        <taxon>Streptomycetaceae</taxon>
        <taxon>Streptomyces</taxon>
    </lineage>
</organism>
<reference evidence="3 4" key="1">
    <citation type="journal article" date="2019" name="Int. J. Syst. Evol. Microbiol.">
        <title>The Global Catalogue of Microorganisms (GCM) 10K type strain sequencing project: providing services to taxonomists for standard genome sequencing and annotation.</title>
        <authorList>
            <consortium name="The Broad Institute Genomics Platform"/>
            <consortium name="The Broad Institute Genome Sequencing Center for Infectious Disease"/>
            <person name="Wu L."/>
            <person name="Ma J."/>
        </authorList>
    </citation>
    <scope>NUCLEOTIDE SEQUENCE [LARGE SCALE GENOMIC DNA]</scope>
    <source>
        <strain evidence="3 4">JCM 4805</strain>
    </source>
</reference>